<protein>
    <recommendedName>
        <fullName evidence="4 8">L-ectoine synthase</fullName>
        <ecNumber evidence="3 8">4.2.1.108</ecNumber>
    </recommendedName>
    <alternativeName>
        <fullName evidence="6 8">N-acetyldiaminobutyrate dehydratase</fullName>
    </alternativeName>
</protein>
<dbReference type="EC" id="4.2.1.108" evidence="3 8"/>
<dbReference type="GO" id="GO:0019491">
    <property type="term" value="P:ectoine biosynthetic process"/>
    <property type="evidence" value="ECO:0007669"/>
    <property type="project" value="UniProtKB-UniRule"/>
</dbReference>
<dbReference type="PANTHER" id="PTHR39289">
    <property type="match status" value="1"/>
</dbReference>
<proteinExistence type="inferred from homology"/>
<evidence type="ECO:0000256" key="2">
    <source>
        <dbReference type="ARBA" id="ARBA00009637"/>
    </source>
</evidence>
<dbReference type="STRING" id="366616.CG51_04475"/>
<evidence type="ECO:0000256" key="7">
    <source>
        <dbReference type="ARBA" id="ARBA00048714"/>
    </source>
</evidence>
<dbReference type="CDD" id="cd06978">
    <property type="entry name" value="cupin_EctC"/>
    <property type="match status" value="1"/>
</dbReference>
<evidence type="ECO:0000256" key="6">
    <source>
        <dbReference type="ARBA" id="ARBA00033271"/>
    </source>
</evidence>
<evidence type="ECO:0000313" key="9">
    <source>
        <dbReference type="EMBL" id="OWJ86108.1"/>
    </source>
</evidence>
<gene>
    <name evidence="8 9" type="primary">ectC</name>
    <name evidence="9" type="ORF">CDV52_02855</name>
</gene>
<reference evidence="9 10" key="1">
    <citation type="submission" date="2016-11" db="EMBL/GenBank/DDBJ databases">
        <title>Comparison of Traditional DNA-DNA Hybridization with In Silico Genomic Analysis.</title>
        <authorList>
            <person name="Nicholson A.C."/>
            <person name="Sammons S."/>
            <person name="Humrighouse B.W."/>
            <person name="Graziano J."/>
            <person name="Lasker B."/>
            <person name="Whitney A.M."/>
            <person name="Mcquiston J.R."/>
        </authorList>
    </citation>
    <scope>NUCLEOTIDE SEQUENCE [LARGE SCALE GENOMIC DNA]</scope>
    <source>
        <strain evidence="9 10">H2381</strain>
    </source>
</reference>
<dbReference type="GO" id="GO:0033990">
    <property type="term" value="F:ectoine synthase activity"/>
    <property type="evidence" value="ECO:0007669"/>
    <property type="project" value="UniProtKB-EC"/>
</dbReference>
<keyword evidence="5 8" id="KW-0456">Lyase</keyword>
<comment type="catalytic activity">
    <reaction evidence="7 8">
        <text>(2S)-4-acetamido-2-aminobutanoate = L-ectoine + H2O</text>
        <dbReference type="Rhea" id="RHEA:17281"/>
        <dbReference type="ChEBI" id="CHEBI:15377"/>
        <dbReference type="ChEBI" id="CHEBI:58515"/>
        <dbReference type="ChEBI" id="CHEBI:58929"/>
        <dbReference type="EC" id="4.2.1.108"/>
    </reaction>
</comment>
<dbReference type="OrthoDB" id="9801830at2"/>
<dbReference type="NCBIfam" id="NF009806">
    <property type="entry name" value="PRK13290.1"/>
    <property type="match status" value="1"/>
</dbReference>
<dbReference type="Gene3D" id="2.60.120.10">
    <property type="entry name" value="Jelly Rolls"/>
    <property type="match status" value="1"/>
</dbReference>
<evidence type="ECO:0000313" key="10">
    <source>
        <dbReference type="Proteomes" id="UP000196640"/>
    </source>
</evidence>
<dbReference type="EMBL" id="NIPX01000002">
    <property type="protein sequence ID" value="OWJ86108.1"/>
    <property type="molecule type" value="Genomic_DNA"/>
</dbReference>
<dbReference type="AlphaFoldDB" id="A0A212AXC3"/>
<evidence type="ECO:0000256" key="3">
    <source>
        <dbReference type="ARBA" id="ARBA00013192"/>
    </source>
</evidence>
<sequence>MIVRSLEDVISGPNHATGPGWESRRILLKPDGMGFSLHDTLVKEGEELHLEYKHHLEANYCISGEGEVTEVATGRTWPIRPGTLYALDRNDAHVLRATKGDLRLVCVFNPPLSGNERHREDGSYAPEE</sequence>
<accession>A0A212AXC3</accession>
<dbReference type="Proteomes" id="UP000196640">
    <property type="component" value="Unassembled WGS sequence"/>
</dbReference>
<dbReference type="UniPathway" id="UPA00067">
    <property type="reaction ID" value="UER00123"/>
</dbReference>
<comment type="pathway">
    <text evidence="1 8">Amine and polyamine biosynthesis; ectoine biosynthesis; L-ectoine from L-aspartate 4-semialdehyde: step 3/3.</text>
</comment>
<dbReference type="SUPFAM" id="SSF51182">
    <property type="entry name" value="RmlC-like cupins"/>
    <property type="match status" value="1"/>
</dbReference>
<evidence type="ECO:0000256" key="1">
    <source>
        <dbReference type="ARBA" id="ARBA00005181"/>
    </source>
</evidence>
<dbReference type="HAMAP" id="MF_01255">
    <property type="entry name" value="Ectoine_synth"/>
    <property type="match status" value="1"/>
</dbReference>
<dbReference type="RefSeq" id="WP_088233430.1">
    <property type="nucleotide sequence ID" value="NZ_NIPX01000002.1"/>
</dbReference>
<dbReference type="InterPro" id="IPR010462">
    <property type="entry name" value="Ectoine_synth"/>
</dbReference>
<comment type="similarity">
    <text evidence="2 8">Belongs to the ectoine synthase family.</text>
</comment>
<dbReference type="PANTHER" id="PTHR39289:SF1">
    <property type="entry name" value="L-ECTOINE SYNTHASE"/>
    <property type="match status" value="1"/>
</dbReference>
<comment type="caution">
    <text evidence="9">The sequence shown here is derived from an EMBL/GenBank/DDBJ whole genome shotgun (WGS) entry which is preliminary data.</text>
</comment>
<dbReference type="InterPro" id="IPR014710">
    <property type="entry name" value="RmlC-like_jellyroll"/>
</dbReference>
<organism evidence="9 10">
    <name type="scientific">Haematobacter missouriensis</name>
    <dbReference type="NCBI Taxonomy" id="366616"/>
    <lineage>
        <taxon>Bacteria</taxon>
        <taxon>Pseudomonadati</taxon>
        <taxon>Pseudomonadota</taxon>
        <taxon>Alphaproteobacteria</taxon>
        <taxon>Rhodobacterales</taxon>
        <taxon>Paracoccaceae</taxon>
        <taxon>Haematobacter</taxon>
    </lineage>
</organism>
<comment type="function">
    <text evidence="8">Catalyzes the circularization of gamma-N-acetyl-alpha,gamma-diaminobutyric acid (ADABA) to ectoine (1,4,5,6-tetrahydro-2-methyl-4-pyrimidine carboxylic acid), which is an excellent osmoprotectant.</text>
</comment>
<dbReference type="Pfam" id="PF06339">
    <property type="entry name" value="Ectoine_synth"/>
    <property type="match status" value="1"/>
</dbReference>
<dbReference type="InterPro" id="IPR011051">
    <property type="entry name" value="RmlC_Cupin_sf"/>
</dbReference>
<evidence type="ECO:0000256" key="4">
    <source>
        <dbReference type="ARBA" id="ARBA00019707"/>
    </source>
</evidence>
<evidence type="ECO:0000256" key="5">
    <source>
        <dbReference type="ARBA" id="ARBA00023239"/>
    </source>
</evidence>
<name>A0A212AXC3_9RHOB</name>
<evidence type="ECO:0000256" key="8">
    <source>
        <dbReference type="HAMAP-Rule" id="MF_01255"/>
    </source>
</evidence>